<feature type="domain" description="PTS EIIA type-4" evidence="2">
    <location>
        <begin position="1"/>
        <end position="124"/>
    </location>
</feature>
<dbReference type="InterPro" id="IPR004701">
    <property type="entry name" value="PTS_EIIA_man-typ"/>
</dbReference>
<gene>
    <name evidence="3" type="ORF">CJO09_14960</name>
    <name evidence="4" type="ORF">CJP73_15320</name>
</gene>
<dbReference type="PANTHER" id="PTHR33799">
    <property type="entry name" value="PTS PERMEASE-RELATED-RELATED"/>
    <property type="match status" value="1"/>
</dbReference>
<keyword evidence="4" id="KW-0762">Sugar transport</keyword>
<accession>A0A3A1YST5</accession>
<dbReference type="RefSeq" id="WP_119443084.1">
    <property type="nucleotide sequence ID" value="NZ_CP170494.1"/>
</dbReference>
<keyword evidence="1" id="KW-0808">Transferase</keyword>
<dbReference type="EMBL" id="NQYH01000021">
    <property type="protein sequence ID" value="RIY39097.1"/>
    <property type="molecule type" value="Genomic_DNA"/>
</dbReference>
<evidence type="ECO:0000259" key="2">
    <source>
        <dbReference type="PROSITE" id="PS51096"/>
    </source>
</evidence>
<dbReference type="SUPFAM" id="SSF53062">
    <property type="entry name" value="PTS system fructose IIA component-like"/>
    <property type="match status" value="1"/>
</dbReference>
<name>A0A3A1YST5_9BURK</name>
<dbReference type="Proteomes" id="UP000266483">
    <property type="component" value="Unassembled WGS sequence"/>
</dbReference>
<proteinExistence type="predicted"/>
<protein>
    <submittedName>
        <fullName evidence="4">PTS sugar transporter subunit IIA</fullName>
    </submittedName>
</protein>
<organism evidence="4 5">
    <name type="scientific">Neopusillimonas maritima</name>
    <dbReference type="NCBI Taxonomy" id="2026239"/>
    <lineage>
        <taxon>Bacteria</taxon>
        <taxon>Pseudomonadati</taxon>
        <taxon>Pseudomonadota</taxon>
        <taxon>Betaproteobacteria</taxon>
        <taxon>Burkholderiales</taxon>
        <taxon>Alcaligenaceae</taxon>
        <taxon>Neopusillimonas</taxon>
    </lineage>
</organism>
<dbReference type="EMBL" id="NQOU01000009">
    <property type="protein sequence ID" value="RII81754.1"/>
    <property type="molecule type" value="Genomic_DNA"/>
</dbReference>
<dbReference type="InterPro" id="IPR036662">
    <property type="entry name" value="PTS_EIIA_man-typ_sf"/>
</dbReference>
<reference evidence="5 6" key="1">
    <citation type="submission" date="2017-08" db="EMBL/GenBank/DDBJ databases">
        <title>Pusillimonas indicus sp. nov., a member of the family Alcaligenaceae isolated from surface seawater.</title>
        <authorList>
            <person name="Li J."/>
        </authorList>
    </citation>
    <scope>NUCLEOTIDE SEQUENCE [LARGE SCALE GENOMIC DNA]</scope>
    <source>
        <strain evidence="3 6">17-4A</strain>
        <strain evidence="4 5">L52-1-41</strain>
    </source>
</reference>
<evidence type="ECO:0000256" key="1">
    <source>
        <dbReference type="ARBA" id="ARBA00022679"/>
    </source>
</evidence>
<dbReference type="GO" id="GO:0016740">
    <property type="term" value="F:transferase activity"/>
    <property type="evidence" value="ECO:0007669"/>
    <property type="project" value="UniProtKB-KW"/>
</dbReference>
<dbReference type="GO" id="GO:0009401">
    <property type="term" value="P:phosphoenolpyruvate-dependent sugar phosphotransferase system"/>
    <property type="evidence" value="ECO:0007669"/>
    <property type="project" value="InterPro"/>
</dbReference>
<evidence type="ECO:0000313" key="5">
    <source>
        <dbReference type="Proteomes" id="UP000266206"/>
    </source>
</evidence>
<dbReference type="InterPro" id="IPR051471">
    <property type="entry name" value="Bacterial_PTS_sugar_comp"/>
</dbReference>
<evidence type="ECO:0000313" key="6">
    <source>
        <dbReference type="Proteomes" id="UP000266483"/>
    </source>
</evidence>
<keyword evidence="6" id="KW-1185">Reference proteome</keyword>
<evidence type="ECO:0000313" key="3">
    <source>
        <dbReference type="EMBL" id="RII81754.1"/>
    </source>
</evidence>
<dbReference type="PROSITE" id="PS51096">
    <property type="entry name" value="PTS_EIIA_TYPE_4"/>
    <property type="match status" value="1"/>
</dbReference>
<evidence type="ECO:0000313" key="4">
    <source>
        <dbReference type="EMBL" id="RIY39097.1"/>
    </source>
</evidence>
<dbReference type="Proteomes" id="UP000266206">
    <property type="component" value="Unassembled WGS sequence"/>
</dbReference>
<dbReference type="Pfam" id="PF03610">
    <property type="entry name" value="EIIA-man"/>
    <property type="match status" value="1"/>
</dbReference>
<keyword evidence="4" id="KW-0813">Transport</keyword>
<dbReference type="Gene3D" id="3.40.50.510">
    <property type="entry name" value="Phosphotransferase system, mannose-type IIA component"/>
    <property type="match status" value="1"/>
</dbReference>
<dbReference type="OrthoDB" id="8795346at2"/>
<dbReference type="PANTHER" id="PTHR33799:SF1">
    <property type="entry name" value="PTS SYSTEM MANNOSE-SPECIFIC EIIAB COMPONENT-RELATED"/>
    <property type="match status" value="1"/>
</dbReference>
<comment type="caution">
    <text evidence="4">The sequence shown here is derived from an EMBL/GenBank/DDBJ whole genome shotgun (WGS) entry which is preliminary data.</text>
</comment>
<dbReference type="AlphaFoldDB" id="A0A3A1YST5"/>
<sequence>MVRVVLVMHQPLGSAFVHCAGHVLGCEPDIVLMDITPADSPEDKVNQLQAILADASATLVLTDIFGATPFNIARKAVEATQAQGARAELVTGTNLCMIIKALTGPRDNLQELVELVRASGAKGIVSACCTP</sequence>
<dbReference type="GO" id="GO:0016020">
    <property type="term" value="C:membrane"/>
    <property type="evidence" value="ECO:0007669"/>
    <property type="project" value="InterPro"/>
</dbReference>